<accession>A0ABR0J9V5</accession>
<dbReference type="PANTHER" id="PTHR48022:SF38">
    <property type="entry name" value="MAJOR FACILITATOR SUPERFAMILY (MFS) PROFILE DOMAIN-CONTAINING PROTEIN-RELATED"/>
    <property type="match status" value="1"/>
</dbReference>
<evidence type="ECO:0000256" key="4">
    <source>
        <dbReference type="ARBA" id="ARBA00022692"/>
    </source>
</evidence>
<dbReference type="InterPro" id="IPR003663">
    <property type="entry name" value="Sugar/inositol_transpt"/>
</dbReference>
<feature type="transmembrane region" description="Helical" evidence="9">
    <location>
        <begin position="12"/>
        <end position="40"/>
    </location>
</feature>
<keyword evidence="3 7" id="KW-0813">Transport</keyword>
<name>A0ABR0J9V5_9EURO</name>
<keyword evidence="5 9" id="KW-1133">Transmembrane helix</keyword>
<evidence type="ECO:0000256" key="6">
    <source>
        <dbReference type="ARBA" id="ARBA00023136"/>
    </source>
</evidence>
<dbReference type="Pfam" id="PF00083">
    <property type="entry name" value="Sugar_tr"/>
    <property type="match status" value="1"/>
</dbReference>
<gene>
    <name evidence="11" type="ORF">LTR69_005939</name>
</gene>
<keyword evidence="12" id="KW-1185">Reference proteome</keyword>
<dbReference type="NCBIfam" id="TIGR00879">
    <property type="entry name" value="SP"/>
    <property type="match status" value="1"/>
</dbReference>
<feature type="transmembrane region" description="Helical" evidence="9">
    <location>
        <begin position="349"/>
        <end position="372"/>
    </location>
</feature>
<feature type="transmembrane region" description="Helical" evidence="9">
    <location>
        <begin position="418"/>
        <end position="436"/>
    </location>
</feature>
<keyword evidence="6 9" id="KW-0472">Membrane</keyword>
<comment type="similarity">
    <text evidence="2 7">Belongs to the major facilitator superfamily. Sugar transporter (TC 2.A.1.1) family.</text>
</comment>
<evidence type="ECO:0000256" key="7">
    <source>
        <dbReference type="RuleBase" id="RU003346"/>
    </source>
</evidence>
<evidence type="ECO:0000313" key="11">
    <source>
        <dbReference type="EMBL" id="KAK5059351.1"/>
    </source>
</evidence>
<feature type="transmembrane region" description="Helical" evidence="9">
    <location>
        <begin position="448"/>
        <end position="467"/>
    </location>
</feature>
<dbReference type="PROSITE" id="PS50850">
    <property type="entry name" value="MFS"/>
    <property type="match status" value="1"/>
</dbReference>
<protein>
    <recommendedName>
        <fullName evidence="10">Major facilitator superfamily (MFS) profile domain-containing protein</fullName>
    </recommendedName>
</protein>
<dbReference type="Proteomes" id="UP001345691">
    <property type="component" value="Unassembled WGS sequence"/>
</dbReference>
<dbReference type="InterPro" id="IPR005828">
    <property type="entry name" value="MFS_sugar_transport-like"/>
</dbReference>
<dbReference type="PRINTS" id="PR00171">
    <property type="entry name" value="SUGRTRNSPORT"/>
</dbReference>
<reference evidence="11 12" key="1">
    <citation type="submission" date="2023-08" db="EMBL/GenBank/DDBJ databases">
        <title>Black Yeasts Isolated from many extreme environments.</title>
        <authorList>
            <person name="Coleine C."/>
            <person name="Stajich J.E."/>
            <person name="Selbmann L."/>
        </authorList>
    </citation>
    <scope>NUCLEOTIDE SEQUENCE [LARGE SCALE GENOMIC DNA]</scope>
    <source>
        <strain evidence="11 12">CCFEE 6328</strain>
    </source>
</reference>
<feature type="transmembrane region" description="Helical" evidence="9">
    <location>
        <begin position="106"/>
        <end position="125"/>
    </location>
</feature>
<feature type="transmembrane region" description="Helical" evidence="9">
    <location>
        <begin position="283"/>
        <end position="304"/>
    </location>
</feature>
<feature type="transmembrane region" description="Helical" evidence="9">
    <location>
        <begin position="77"/>
        <end position="94"/>
    </location>
</feature>
<evidence type="ECO:0000256" key="2">
    <source>
        <dbReference type="ARBA" id="ARBA00010992"/>
    </source>
</evidence>
<dbReference type="InterPro" id="IPR020846">
    <property type="entry name" value="MFS_dom"/>
</dbReference>
<proteinExistence type="inferred from homology"/>
<feature type="transmembrane region" description="Helical" evidence="9">
    <location>
        <begin position="384"/>
        <end position="406"/>
    </location>
</feature>
<organism evidence="11 12">
    <name type="scientific">Exophiala sideris</name>
    <dbReference type="NCBI Taxonomy" id="1016849"/>
    <lineage>
        <taxon>Eukaryota</taxon>
        <taxon>Fungi</taxon>
        <taxon>Dikarya</taxon>
        <taxon>Ascomycota</taxon>
        <taxon>Pezizomycotina</taxon>
        <taxon>Eurotiomycetes</taxon>
        <taxon>Chaetothyriomycetidae</taxon>
        <taxon>Chaetothyriales</taxon>
        <taxon>Herpotrichiellaceae</taxon>
        <taxon>Exophiala</taxon>
    </lineage>
</organism>
<dbReference type="PROSITE" id="PS00217">
    <property type="entry name" value="SUGAR_TRANSPORT_2"/>
    <property type="match status" value="1"/>
</dbReference>
<dbReference type="InterPro" id="IPR005829">
    <property type="entry name" value="Sugar_transporter_CS"/>
</dbReference>
<evidence type="ECO:0000259" key="10">
    <source>
        <dbReference type="PROSITE" id="PS50850"/>
    </source>
</evidence>
<dbReference type="SUPFAM" id="SSF103473">
    <property type="entry name" value="MFS general substrate transporter"/>
    <property type="match status" value="1"/>
</dbReference>
<evidence type="ECO:0000256" key="1">
    <source>
        <dbReference type="ARBA" id="ARBA00004141"/>
    </source>
</evidence>
<evidence type="ECO:0000256" key="3">
    <source>
        <dbReference type="ARBA" id="ARBA00022448"/>
    </source>
</evidence>
<evidence type="ECO:0000256" key="9">
    <source>
        <dbReference type="SAM" id="Phobius"/>
    </source>
</evidence>
<evidence type="ECO:0000256" key="8">
    <source>
        <dbReference type="SAM" id="MobiDB-lite"/>
    </source>
</evidence>
<feature type="transmembrane region" description="Helical" evidence="9">
    <location>
        <begin position="161"/>
        <end position="183"/>
    </location>
</feature>
<dbReference type="InterPro" id="IPR036259">
    <property type="entry name" value="MFS_trans_sf"/>
</dbReference>
<evidence type="ECO:0000313" key="12">
    <source>
        <dbReference type="Proteomes" id="UP001345691"/>
    </source>
</evidence>
<dbReference type="PANTHER" id="PTHR48022">
    <property type="entry name" value="PLASTIDIC GLUCOSE TRANSPORTER 4"/>
    <property type="match status" value="1"/>
</dbReference>
<comment type="subcellular location">
    <subcellularLocation>
        <location evidence="1">Membrane</location>
        <topology evidence="1">Multi-pass membrane protein</topology>
    </subcellularLocation>
</comment>
<dbReference type="EMBL" id="JAVRRF010000012">
    <property type="protein sequence ID" value="KAK5059351.1"/>
    <property type="molecule type" value="Genomic_DNA"/>
</dbReference>
<sequence>MAKGSTRYNFLIVFFVALGSFAYGFNSSITGLVIGLPAFFKYFNINLDNTEGNQITGGKRNSHTVIAFIDQRKAINGLYSGGGILGCLFVPWLLDRLGRRRTIQIAAAVAIISAALQGGSVHIAMFLIARFLNGFAVGMLDTSIPVFQSEISPARQRGRMVGAHGVLIVIGYSAAGFAGFGTYFAAPTVSWRLCLSLQIVAPLILFLGSPWLPESPRWLIDHDRHEDGFKVLRKLHTRPDDPDEIVAREEYLQIRRQIELERADQLNKSWATLFKKPSLRKRLILGFGTQFIAQSTGVLVVNNYQILLYKSLGITGSLPLLLNALYNGLAAFMNFINSLFLDRLGRIRIMLIGLTGCACSLICFTAMVATFGGTDNRIGNGFGVFFLFLFVFFYGGSMDATSYVYCSEIFPTPLRAQGTGFSVAGLFTATLIYTQTAPVAFAQVGWKFYIVFIILPLLGAGLMWKFFPETKLLSLEEISGLFGDEVALDINQLSAEKRMELDRQLAEGGEGVTSILPVKGEGGPTGDQIEKV</sequence>
<dbReference type="Gene3D" id="1.20.1250.20">
    <property type="entry name" value="MFS general substrate transporter like domains"/>
    <property type="match status" value="1"/>
</dbReference>
<feature type="transmembrane region" description="Helical" evidence="9">
    <location>
        <begin position="189"/>
        <end position="208"/>
    </location>
</feature>
<keyword evidence="4 9" id="KW-0812">Transmembrane</keyword>
<dbReference type="InterPro" id="IPR050360">
    <property type="entry name" value="MFS_Sugar_Transporters"/>
</dbReference>
<evidence type="ECO:0000256" key="5">
    <source>
        <dbReference type="ARBA" id="ARBA00022989"/>
    </source>
</evidence>
<feature type="domain" description="Major facilitator superfamily (MFS) profile" evidence="10">
    <location>
        <begin position="12"/>
        <end position="471"/>
    </location>
</feature>
<comment type="caution">
    <text evidence="11">The sequence shown here is derived from an EMBL/GenBank/DDBJ whole genome shotgun (WGS) entry which is preliminary data.</text>
</comment>
<feature type="region of interest" description="Disordered" evidence="8">
    <location>
        <begin position="513"/>
        <end position="532"/>
    </location>
</feature>